<dbReference type="UniPathway" id="UPA00138"/>
<feature type="active site" description="Proton acceptor" evidence="13">
    <location>
        <position position="166"/>
    </location>
</feature>
<gene>
    <name evidence="13" type="primary">tpiA</name>
    <name evidence="15" type="ORF">EV677_2864</name>
</gene>
<evidence type="ECO:0000256" key="4">
    <source>
        <dbReference type="ARBA" id="ARBA00007422"/>
    </source>
</evidence>
<comment type="pathway">
    <text evidence="13 14">Carbohydrate degradation; glycolysis; D-glyceraldehyde 3-phosphate from glycerone phosphate: step 1/1.</text>
</comment>
<evidence type="ECO:0000256" key="10">
    <source>
        <dbReference type="ARBA" id="ARBA00023152"/>
    </source>
</evidence>
<dbReference type="InterPro" id="IPR035990">
    <property type="entry name" value="TIM_sf"/>
</dbReference>
<comment type="catalytic activity">
    <reaction evidence="1 13 14">
        <text>D-glyceraldehyde 3-phosphate = dihydroxyacetone phosphate</text>
        <dbReference type="Rhea" id="RHEA:18585"/>
        <dbReference type="ChEBI" id="CHEBI:57642"/>
        <dbReference type="ChEBI" id="CHEBI:59776"/>
        <dbReference type="EC" id="5.3.1.1"/>
    </reaction>
</comment>
<dbReference type="InterPro" id="IPR013785">
    <property type="entry name" value="Aldolase_TIM"/>
</dbReference>
<accession>A0A4R6G1Z4</accession>
<comment type="similarity">
    <text evidence="4 13 14">Belongs to the triosephosphate isomerase family.</text>
</comment>
<evidence type="ECO:0000256" key="11">
    <source>
        <dbReference type="ARBA" id="ARBA00023235"/>
    </source>
</evidence>
<dbReference type="PROSITE" id="PS51440">
    <property type="entry name" value="TIM_2"/>
    <property type="match status" value="1"/>
</dbReference>
<dbReference type="GO" id="GO:0006094">
    <property type="term" value="P:gluconeogenesis"/>
    <property type="evidence" value="ECO:0007669"/>
    <property type="project" value="UniProtKB-UniRule"/>
</dbReference>
<dbReference type="CDD" id="cd00311">
    <property type="entry name" value="TIM"/>
    <property type="match status" value="1"/>
</dbReference>
<keyword evidence="11 13" id="KW-0413">Isomerase</keyword>
<comment type="pathway">
    <text evidence="2 13 14">Carbohydrate biosynthesis; gluconeogenesis.</text>
</comment>
<dbReference type="PROSITE" id="PS00171">
    <property type="entry name" value="TIM_1"/>
    <property type="match status" value="1"/>
</dbReference>
<proteinExistence type="inferred from homology"/>
<dbReference type="UniPathway" id="UPA00109">
    <property type="reaction ID" value="UER00189"/>
</dbReference>
<evidence type="ECO:0000256" key="12">
    <source>
        <dbReference type="ARBA" id="ARBA00055680"/>
    </source>
</evidence>
<dbReference type="PANTHER" id="PTHR21139:SF42">
    <property type="entry name" value="TRIOSEPHOSPHATE ISOMERASE"/>
    <property type="match status" value="1"/>
</dbReference>
<comment type="caution">
    <text evidence="15">The sequence shown here is derived from an EMBL/GenBank/DDBJ whole genome shotgun (WGS) entry which is preliminary data.</text>
</comment>
<feature type="active site" description="Electrophile" evidence="13">
    <location>
        <position position="94"/>
    </location>
</feature>
<keyword evidence="16" id="KW-1185">Reference proteome</keyword>
<dbReference type="PANTHER" id="PTHR21139">
    <property type="entry name" value="TRIOSEPHOSPHATE ISOMERASE"/>
    <property type="match status" value="1"/>
</dbReference>
<keyword evidence="8 13" id="KW-0312">Gluconeogenesis</keyword>
<comment type="subunit">
    <text evidence="5 13 14">Homodimer.</text>
</comment>
<evidence type="ECO:0000313" key="15">
    <source>
        <dbReference type="EMBL" id="TDN88369.1"/>
    </source>
</evidence>
<evidence type="ECO:0000256" key="2">
    <source>
        <dbReference type="ARBA" id="ARBA00004742"/>
    </source>
</evidence>
<name>A0A4R6G1Z4_9BURK</name>
<dbReference type="GO" id="GO:0004807">
    <property type="term" value="F:triose-phosphate isomerase activity"/>
    <property type="evidence" value="ECO:0007669"/>
    <property type="project" value="UniProtKB-UniRule"/>
</dbReference>
<reference evidence="15 16" key="1">
    <citation type="submission" date="2019-03" db="EMBL/GenBank/DDBJ databases">
        <title>Genomic Encyclopedia of Type Strains, Phase IV (KMG-IV): sequencing the most valuable type-strain genomes for metagenomic binning, comparative biology and taxonomic classification.</title>
        <authorList>
            <person name="Goeker M."/>
        </authorList>
    </citation>
    <scope>NUCLEOTIDE SEQUENCE [LARGE SCALE GENOMIC DNA]</scope>
    <source>
        <strain evidence="15 16">DSM 18555</strain>
    </source>
</reference>
<dbReference type="HAMAP" id="MF_00147_B">
    <property type="entry name" value="TIM_B"/>
    <property type="match status" value="1"/>
</dbReference>
<comment type="function">
    <text evidence="12 13">Involved in the gluconeogenesis. Catalyzes stereospecifically the conversion of dihydroxyacetone phosphate (DHAP) to D-glyceraldehyde-3-phosphate (G3P).</text>
</comment>
<evidence type="ECO:0000256" key="9">
    <source>
        <dbReference type="ARBA" id="ARBA00022490"/>
    </source>
</evidence>
<dbReference type="EC" id="5.3.1.1" evidence="6 13"/>
<dbReference type="NCBIfam" id="TIGR00419">
    <property type="entry name" value="tim"/>
    <property type="match status" value="1"/>
</dbReference>
<keyword evidence="9 13" id="KW-0963">Cytoplasm</keyword>
<evidence type="ECO:0000256" key="6">
    <source>
        <dbReference type="ARBA" id="ARBA00011940"/>
    </source>
</evidence>
<evidence type="ECO:0000256" key="8">
    <source>
        <dbReference type="ARBA" id="ARBA00022432"/>
    </source>
</evidence>
<feature type="binding site" evidence="13">
    <location>
        <begin position="9"/>
        <end position="11"/>
    </location>
    <ligand>
        <name>substrate</name>
    </ligand>
</feature>
<evidence type="ECO:0000313" key="16">
    <source>
        <dbReference type="Proteomes" id="UP000294737"/>
    </source>
</evidence>
<evidence type="ECO:0000256" key="5">
    <source>
        <dbReference type="ARBA" id="ARBA00011738"/>
    </source>
</evidence>
<dbReference type="InterPro" id="IPR022896">
    <property type="entry name" value="TrioseP_Isoase_bac/euk"/>
</dbReference>
<dbReference type="SUPFAM" id="SSF51351">
    <property type="entry name" value="Triosephosphate isomerase (TIM)"/>
    <property type="match status" value="1"/>
</dbReference>
<dbReference type="Gene3D" id="3.20.20.70">
    <property type="entry name" value="Aldolase class I"/>
    <property type="match status" value="1"/>
</dbReference>
<dbReference type="InterPro" id="IPR000652">
    <property type="entry name" value="Triosephosphate_isomerase"/>
</dbReference>
<dbReference type="Proteomes" id="UP000294737">
    <property type="component" value="Unassembled WGS sequence"/>
</dbReference>
<feature type="binding site" evidence="13">
    <location>
        <begin position="232"/>
        <end position="233"/>
    </location>
    <ligand>
        <name>substrate</name>
    </ligand>
</feature>
<evidence type="ECO:0000256" key="3">
    <source>
        <dbReference type="ARBA" id="ARBA00004939"/>
    </source>
</evidence>
<dbReference type="GO" id="GO:0046166">
    <property type="term" value="P:glyceraldehyde-3-phosphate biosynthetic process"/>
    <property type="evidence" value="ECO:0007669"/>
    <property type="project" value="TreeGrafter"/>
</dbReference>
<evidence type="ECO:0000256" key="1">
    <source>
        <dbReference type="ARBA" id="ARBA00000474"/>
    </source>
</evidence>
<dbReference type="GO" id="GO:0006096">
    <property type="term" value="P:glycolytic process"/>
    <property type="evidence" value="ECO:0007669"/>
    <property type="project" value="UniProtKB-UniRule"/>
</dbReference>
<evidence type="ECO:0000256" key="13">
    <source>
        <dbReference type="HAMAP-Rule" id="MF_00147"/>
    </source>
</evidence>
<dbReference type="RefSeq" id="WP_112992478.1">
    <property type="nucleotide sequence ID" value="NZ_PTLZ01000003.1"/>
</dbReference>
<dbReference type="FunFam" id="3.20.20.70:FF:000020">
    <property type="entry name" value="Triosephosphate isomerase"/>
    <property type="match status" value="1"/>
</dbReference>
<dbReference type="InterPro" id="IPR020861">
    <property type="entry name" value="Triosephosphate_isomerase_AS"/>
</dbReference>
<keyword evidence="10 13" id="KW-0324">Glycolysis</keyword>
<evidence type="ECO:0000256" key="14">
    <source>
        <dbReference type="RuleBase" id="RU363013"/>
    </source>
</evidence>
<evidence type="ECO:0000256" key="7">
    <source>
        <dbReference type="ARBA" id="ARBA00019397"/>
    </source>
</evidence>
<comment type="pathway">
    <text evidence="3">Carbohydrate metabolism; erythritol degradation.</text>
</comment>
<dbReference type="GO" id="GO:0019563">
    <property type="term" value="P:glycerol catabolic process"/>
    <property type="evidence" value="ECO:0007669"/>
    <property type="project" value="TreeGrafter"/>
</dbReference>
<organism evidence="15 16">
    <name type="scientific">Herminiimonas fonticola</name>
    <dbReference type="NCBI Taxonomy" id="303380"/>
    <lineage>
        <taxon>Bacteria</taxon>
        <taxon>Pseudomonadati</taxon>
        <taxon>Pseudomonadota</taxon>
        <taxon>Betaproteobacteria</taxon>
        <taxon>Burkholderiales</taxon>
        <taxon>Oxalobacteraceae</taxon>
        <taxon>Herminiimonas</taxon>
    </lineage>
</organism>
<dbReference type="AlphaFoldDB" id="A0A4R6G1Z4"/>
<feature type="binding site" evidence="13">
    <location>
        <position position="211"/>
    </location>
    <ligand>
        <name>substrate</name>
    </ligand>
</feature>
<comment type="subcellular location">
    <subcellularLocation>
        <location evidence="13 14">Cytoplasm</location>
    </subcellularLocation>
</comment>
<protein>
    <recommendedName>
        <fullName evidence="7 13">Triosephosphate isomerase</fullName>
        <shortName evidence="13">TIM</shortName>
        <shortName evidence="13">TPI</shortName>
        <ecNumber evidence="6 13">5.3.1.1</ecNumber>
    </recommendedName>
    <alternativeName>
        <fullName evidence="13">Triose-phosphate isomerase</fullName>
    </alternativeName>
</protein>
<feature type="binding site" evidence="13">
    <location>
        <position position="172"/>
    </location>
    <ligand>
        <name>substrate</name>
    </ligand>
</feature>
<dbReference type="Pfam" id="PF00121">
    <property type="entry name" value="TIM"/>
    <property type="match status" value="1"/>
</dbReference>
<dbReference type="EMBL" id="SNWF01000007">
    <property type="protein sequence ID" value="TDN88369.1"/>
    <property type="molecule type" value="Genomic_DNA"/>
</dbReference>
<sequence>MRRKLVAGNWKMNGSIAANALLLAEIKAEFGNAACDAAVCVPAPYLAQCQALLSDSAIALGAQDLSIHEAGAYTGEVSATMLLEFACRYVIVGHSERRAYFGETDELVAQKTARALRAGLVPIVCVGETLAQREAGQTDAIVGQQIDAVLSLIAENDLAKIVVAYEPVWAIGTGKTATPEMAQEVHAMLRKRLSAKNTQAATEVKILYGGSMKPENAKELLAMPDIDGGLIGGAALKAADFLSIICAA</sequence>
<dbReference type="GO" id="GO:0005829">
    <property type="term" value="C:cytosol"/>
    <property type="evidence" value="ECO:0007669"/>
    <property type="project" value="TreeGrafter"/>
</dbReference>
<dbReference type="OrthoDB" id="9809429at2"/>